<reference evidence="1" key="1">
    <citation type="submission" date="2014-09" db="EMBL/GenBank/DDBJ databases">
        <authorList>
            <person name="Magalhaes I.L.F."/>
            <person name="Oliveira U."/>
            <person name="Santos F.R."/>
            <person name="Vidigal T.H.D.A."/>
            <person name="Brescovit A.D."/>
            <person name="Santos A.J."/>
        </authorList>
    </citation>
    <scope>NUCLEOTIDE SEQUENCE</scope>
    <source>
        <tissue evidence="1">Shoot tissue taken approximately 20 cm above the soil surface</tissue>
    </source>
</reference>
<protein>
    <submittedName>
        <fullName evidence="1">Uncharacterized protein</fullName>
    </submittedName>
</protein>
<sequence>MGSRKHQEPIRPNITKFSRLMKSFISQMDRTPCPLCFAQLCACSLVLDDLYSSCCEGWIAISGMSGEVAGR</sequence>
<reference evidence="1" key="2">
    <citation type="journal article" date="2015" name="Data Brief">
        <title>Shoot transcriptome of the giant reed, Arundo donax.</title>
        <authorList>
            <person name="Barrero R.A."/>
            <person name="Guerrero F.D."/>
            <person name="Moolhuijzen P."/>
            <person name="Goolsby J.A."/>
            <person name="Tidwell J."/>
            <person name="Bellgard S.E."/>
            <person name="Bellgard M.I."/>
        </authorList>
    </citation>
    <scope>NUCLEOTIDE SEQUENCE</scope>
    <source>
        <tissue evidence="1">Shoot tissue taken approximately 20 cm above the soil surface</tissue>
    </source>
</reference>
<accession>A0A0A8Z6S0</accession>
<dbReference type="AlphaFoldDB" id="A0A0A8Z6S0"/>
<organism evidence="1">
    <name type="scientific">Arundo donax</name>
    <name type="common">Giant reed</name>
    <name type="synonym">Donax arundinaceus</name>
    <dbReference type="NCBI Taxonomy" id="35708"/>
    <lineage>
        <taxon>Eukaryota</taxon>
        <taxon>Viridiplantae</taxon>
        <taxon>Streptophyta</taxon>
        <taxon>Embryophyta</taxon>
        <taxon>Tracheophyta</taxon>
        <taxon>Spermatophyta</taxon>
        <taxon>Magnoliopsida</taxon>
        <taxon>Liliopsida</taxon>
        <taxon>Poales</taxon>
        <taxon>Poaceae</taxon>
        <taxon>PACMAD clade</taxon>
        <taxon>Arundinoideae</taxon>
        <taxon>Arundineae</taxon>
        <taxon>Arundo</taxon>
    </lineage>
</organism>
<name>A0A0A8Z6S0_ARUDO</name>
<proteinExistence type="predicted"/>
<evidence type="ECO:0000313" key="1">
    <source>
        <dbReference type="EMBL" id="JAD33383.1"/>
    </source>
</evidence>
<dbReference type="EMBL" id="GBRH01264512">
    <property type="protein sequence ID" value="JAD33383.1"/>
    <property type="molecule type" value="Transcribed_RNA"/>
</dbReference>